<dbReference type="RefSeq" id="WP_201166793.1">
    <property type="nucleotide sequence ID" value="NZ_JAEPWM010000001.1"/>
</dbReference>
<keyword evidence="1" id="KW-0812">Transmembrane</keyword>
<proteinExistence type="predicted"/>
<comment type="caution">
    <text evidence="2">The sequence shown here is derived from an EMBL/GenBank/DDBJ whole genome shotgun (WGS) entry which is preliminary data.</text>
</comment>
<organism evidence="2 3">
    <name type="scientific">Ramlibacter ginsenosidimutans</name>
    <dbReference type="NCBI Taxonomy" id="502333"/>
    <lineage>
        <taxon>Bacteria</taxon>
        <taxon>Pseudomonadati</taxon>
        <taxon>Pseudomonadota</taxon>
        <taxon>Betaproteobacteria</taxon>
        <taxon>Burkholderiales</taxon>
        <taxon>Comamonadaceae</taxon>
        <taxon>Ramlibacter</taxon>
    </lineage>
</organism>
<evidence type="ECO:0000313" key="2">
    <source>
        <dbReference type="EMBL" id="MBK6005457.1"/>
    </source>
</evidence>
<name>A0A934TQ33_9BURK</name>
<gene>
    <name evidence="2" type="ORF">JJB11_05085</name>
</gene>
<keyword evidence="1" id="KW-1133">Transmembrane helix</keyword>
<keyword evidence="3" id="KW-1185">Reference proteome</keyword>
<feature type="transmembrane region" description="Helical" evidence="1">
    <location>
        <begin position="108"/>
        <end position="128"/>
    </location>
</feature>
<feature type="transmembrane region" description="Helical" evidence="1">
    <location>
        <begin position="148"/>
        <end position="169"/>
    </location>
</feature>
<accession>A0A934TQ33</accession>
<reference evidence="2" key="2">
    <citation type="submission" date="2021-01" db="EMBL/GenBank/DDBJ databases">
        <authorList>
            <person name="Kang M."/>
        </authorList>
    </citation>
    <scope>NUCLEOTIDE SEQUENCE</scope>
    <source>
        <strain evidence="2">KACC 17527</strain>
    </source>
</reference>
<dbReference type="AlphaFoldDB" id="A0A934TQ33"/>
<feature type="transmembrane region" description="Helical" evidence="1">
    <location>
        <begin position="6"/>
        <end position="25"/>
    </location>
</feature>
<protein>
    <submittedName>
        <fullName evidence="2">Diguanylate cyclase</fullName>
    </submittedName>
</protein>
<evidence type="ECO:0000256" key="1">
    <source>
        <dbReference type="SAM" id="Phobius"/>
    </source>
</evidence>
<sequence>MPVEDAARWLLMVVVIPLWVLAGVADWWCHRRTDIAHTSGWPENVFHWVLLAEGGAALLAVALLEIDAAVLLLVFACFLAHEVTTWIELRYTTPLREVQPGEQMVHSFMEILPLLLLALVAVIGWDRVAGLFEAGAPDFALALKAEPWPASYLVGLGCAVLLLNVLPLAEEGWRCARAAAGAGRAR</sequence>
<dbReference type="EMBL" id="JAEPWM010000001">
    <property type="protein sequence ID" value="MBK6005457.1"/>
    <property type="molecule type" value="Genomic_DNA"/>
</dbReference>
<reference evidence="2" key="1">
    <citation type="journal article" date="2012" name="J. Microbiol. Biotechnol.">
        <title>Ramlibacter ginsenosidimutans sp. nov., with ginsenoside-converting activity.</title>
        <authorList>
            <person name="Wang L."/>
            <person name="An D.S."/>
            <person name="Kim S.G."/>
            <person name="Jin F.X."/>
            <person name="Kim S.C."/>
            <person name="Lee S.T."/>
            <person name="Im W.T."/>
        </authorList>
    </citation>
    <scope>NUCLEOTIDE SEQUENCE</scope>
    <source>
        <strain evidence="2">KACC 17527</strain>
    </source>
</reference>
<dbReference type="Proteomes" id="UP000630528">
    <property type="component" value="Unassembled WGS sequence"/>
</dbReference>
<evidence type="ECO:0000313" key="3">
    <source>
        <dbReference type="Proteomes" id="UP000630528"/>
    </source>
</evidence>
<keyword evidence="1" id="KW-0472">Membrane</keyword>